<evidence type="ECO:0000313" key="2">
    <source>
        <dbReference type="EMBL" id="VBB75910.1"/>
    </source>
</evidence>
<name>A0ABY6S395_PODCO</name>
<dbReference type="InterPro" id="IPR007815">
    <property type="entry name" value="Emycin_Estase"/>
</dbReference>
<feature type="region of interest" description="Disordered" evidence="1">
    <location>
        <begin position="21"/>
        <end position="51"/>
    </location>
</feature>
<evidence type="ECO:0000256" key="1">
    <source>
        <dbReference type="SAM" id="MobiDB-lite"/>
    </source>
</evidence>
<evidence type="ECO:0008006" key="4">
    <source>
        <dbReference type="Google" id="ProtNLM"/>
    </source>
</evidence>
<dbReference type="InterPro" id="IPR052036">
    <property type="entry name" value="Hydrolase/PRTase-associated"/>
</dbReference>
<dbReference type="Gene3D" id="3.30.1870.10">
    <property type="entry name" value="EreA-like, domain 2"/>
    <property type="match status" value="1"/>
</dbReference>
<dbReference type="Proteomes" id="UP000280685">
    <property type="component" value="Chromosome 2"/>
</dbReference>
<organism evidence="2 3">
    <name type="scientific">Podospora comata</name>
    <dbReference type="NCBI Taxonomy" id="48703"/>
    <lineage>
        <taxon>Eukaryota</taxon>
        <taxon>Fungi</taxon>
        <taxon>Dikarya</taxon>
        <taxon>Ascomycota</taxon>
        <taxon>Pezizomycotina</taxon>
        <taxon>Sordariomycetes</taxon>
        <taxon>Sordariomycetidae</taxon>
        <taxon>Sordariales</taxon>
        <taxon>Podosporaceae</taxon>
        <taxon>Podospora</taxon>
    </lineage>
</organism>
<protein>
    <recommendedName>
        <fullName evidence="4">Erythromycin esterase</fullName>
    </recommendedName>
</protein>
<dbReference type="PANTHER" id="PTHR31299:SF0">
    <property type="entry name" value="ESTERASE, PUTATIVE (AFU_ORTHOLOGUE AFUA_1G05850)-RELATED"/>
    <property type="match status" value="1"/>
</dbReference>
<gene>
    <name evidence="2" type="ORF">PODCO_208100</name>
</gene>
<dbReference type="SUPFAM" id="SSF159501">
    <property type="entry name" value="EreA/ChaN-like"/>
    <property type="match status" value="1"/>
</dbReference>
<dbReference type="Pfam" id="PF05139">
    <property type="entry name" value="Erythro_esteras"/>
    <property type="match status" value="1"/>
</dbReference>
<reference evidence="2" key="1">
    <citation type="submission" date="2018-02" db="EMBL/GenBank/DDBJ databases">
        <authorList>
            <person name="Silar P."/>
        </authorList>
    </citation>
    <scope>NUCLEOTIDE SEQUENCE [LARGE SCALE GENOMIC DNA]</scope>
    <source>
        <strain evidence="2">T</strain>
    </source>
</reference>
<dbReference type="InterPro" id="IPR014622">
    <property type="entry name" value="UCP036794_erythomycin"/>
</dbReference>
<dbReference type="Gene3D" id="3.40.1660.10">
    <property type="entry name" value="EreA-like (biosynthetic domain)"/>
    <property type="match status" value="1"/>
</dbReference>
<dbReference type="CDD" id="cd14728">
    <property type="entry name" value="Ere-like"/>
    <property type="match status" value="1"/>
</dbReference>
<dbReference type="PIRSF" id="PIRSF036794">
    <property type="entry name" value="UCP_erythr_ester"/>
    <property type="match status" value="1"/>
</dbReference>
<feature type="compositionally biased region" description="Polar residues" evidence="1">
    <location>
        <begin position="21"/>
        <end position="30"/>
    </location>
</feature>
<accession>A0ABY6S395</accession>
<proteinExistence type="predicted"/>
<evidence type="ECO:0000313" key="3">
    <source>
        <dbReference type="Proteomes" id="UP000280685"/>
    </source>
</evidence>
<keyword evidence="3" id="KW-1185">Reference proteome</keyword>
<sequence length="517" mass="59336">MKPLSRRPCMLRPSTSYASIQARNLSPQTRFTRHSSKMTTKPQPRPPPPENHTVELLRRHLTPVPPISQSSSTLTNFFAPFAHNDTKIILIGDSTHGTSEFYQARAELTKYFIQHHGFNIVAVEADWPDAEAIDKHVRPRSPSAPSLTQDREKPFQRFPTWMWRNVEFQNFTKWLKEWNEGKDSKTEAVGFYGLDLYSLGKSMQAVVDYLDKIDPEMAKVAQKRYERMMMWAEEPHEYGLEALAAGFKGCEKDVMEILNSLLRKRVEYESMIWDGEEFHSGEQNATLVKGMRNVKTTATLKLTGVLDAEQYYKAMCYGRDESWNLRDKHMFETLNRIIKHRSRSTPSKAIVWAHNSHIGDARATSMGWSNDQLNIGQLCKEAYGDQALTIGCLTNTGTVAAARKWDGDMQVMKVRPGLPNSYEQLMHATAVKNFVLDLRVGHCNEELIKTLMEKRLERFVGVIYAPGTERQSHYSHAVLPEQLDGFIWFDETKHIGALEVHQPHTTVEFDETWPFGL</sequence>
<dbReference type="PANTHER" id="PTHR31299">
    <property type="entry name" value="ESTERASE, PUTATIVE (AFU_ORTHOLOGUE AFUA_1G05850)-RELATED"/>
    <property type="match status" value="1"/>
</dbReference>
<dbReference type="EMBL" id="LR026965">
    <property type="protein sequence ID" value="VBB75910.1"/>
    <property type="molecule type" value="Genomic_DNA"/>
</dbReference>